<accession>A0ACB7XL41</accession>
<evidence type="ECO:0000313" key="1">
    <source>
        <dbReference type="EMBL" id="KAH7841405.1"/>
    </source>
</evidence>
<reference evidence="1 2" key="1">
    <citation type="journal article" date="2021" name="Hortic Res">
        <title>High-quality reference genome and annotation aids understanding of berry development for evergreen blueberry (Vaccinium darrowii).</title>
        <authorList>
            <person name="Yu J."/>
            <person name="Hulse-Kemp A.M."/>
            <person name="Babiker E."/>
            <person name="Staton M."/>
        </authorList>
    </citation>
    <scope>NUCLEOTIDE SEQUENCE [LARGE SCALE GENOMIC DNA]</scope>
    <source>
        <strain evidence="2">cv. NJ 8807/NJ 8810</strain>
        <tissue evidence="1">Young leaf</tissue>
    </source>
</reference>
<name>A0ACB7XL41_9ERIC</name>
<sequence length="269" mass="29837">MSLAGRVVGQNQAIDFVAEALLKSILAHDLLHRPTTSLLFLGLTSVGQAGLVRSLAENFVSDDGIDGWTYLLTLNCLSTETRTHFSYSYKVPLELSISHSQYGFPLLELVRMRPHSILVFSQVEQACISVFSALLSVLDQARFLHNLSDMLIHTVPSIEVMQQNKRGFRSELLNRIDEIVFFNPFALEQLRKVARLSLKAGLHLEDGSPLALSSAIYILFTATSDPLFERVPEDMDYTSHFSRRVSSTVEATLSEVVGISVAANHSVTN</sequence>
<dbReference type="Proteomes" id="UP000828048">
    <property type="component" value="Chromosome 10"/>
</dbReference>
<proteinExistence type="predicted"/>
<protein>
    <submittedName>
        <fullName evidence="1">Uncharacterized protein</fullName>
    </submittedName>
</protein>
<evidence type="ECO:0000313" key="2">
    <source>
        <dbReference type="Proteomes" id="UP000828048"/>
    </source>
</evidence>
<gene>
    <name evidence="1" type="ORF">Vadar_029523</name>
</gene>
<organism evidence="1 2">
    <name type="scientific">Vaccinium darrowii</name>
    <dbReference type="NCBI Taxonomy" id="229202"/>
    <lineage>
        <taxon>Eukaryota</taxon>
        <taxon>Viridiplantae</taxon>
        <taxon>Streptophyta</taxon>
        <taxon>Embryophyta</taxon>
        <taxon>Tracheophyta</taxon>
        <taxon>Spermatophyta</taxon>
        <taxon>Magnoliopsida</taxon>
        <taxon>eudicotyledons</taxon>
        <taxon>Gunneridae</taxon>
        <taxon>Pentapetalae</taxon>
        <taxon>asterids</taxon>
        <taxon>Ericales</taxon>
        <taxon>Ericaceae</taxon>
        <taxon>Vaccinioideae</taxon>
        <taxon>Vaccinieae</taxon>
        <taxon>Vaccinium</taxon>
    </lineage>
</organism>
<dbReference type="EMBL" id="CM037160">
    <property type="protein sequence ID" value="KAH7841405.1"/>
    <property type="molecule type" value="Genomic_DNA"/>
</dbReference>
<keyword evidence="2" id="KW-1185">Reference proteome</keyword>
<comment type="caution">
    <text evidence="1">The sequence shown here is derived from an EMBL/GenBank/DDBJ whole genome shotgun (WGS) entry which is preliminary data.</text>
</comment>